<proteinExistence type="predicted"/>
<gene>
    <name evidence="1" type="ORF">BDFB_005079</name>
</gene>
<name>A0A482WEN5_ASBVE</name>
<protein>
    <submittedName>
        <fullName evidence="1">Uncharacterized protein</fullName>
    </submittedName>
</protein>
<accession>A0A482WEN5</accession>
<organism evidence="1 2">
    <name type="scientific">Asbolus verrucosus</name>
    <name type="common">Desert ironclad beetle</name>
    <dbReference type="NCBI Taxonomy" id="1661398"/>
    <lineage>
        <taxon>Eukaryota</taxon>
        <taxon>Metazoa</taxon>
        <taxon>Ecdysozoa</taxon>
        <taxon>Arthropoda</taxon>
        <taxon>Hexapoda</taxon>
        <taxon>Insecta</taxon>
        <taxon>Pterygota</taxon>
        <taxon>Neoptera</taxon>
        <taxon>Endopterygota</taxon>
        <taxon>Coleoptera</taxon>
        <taxon>Polyphaga</taxon>
        <taxon>Cucujiformia</taxon>
        <taxon>Tenebrionidae</taxon>
        <taxon>Pimeliinae</taxon>
        <taxon>Asbolus</taxon>
    </lineage>
</organism>
<reference evidence="1 2" key="1">
    <citation type="submission" date="2017-03" db="EMBL/GenBank/DDBJ databases">
        <title>Genome of the blue death feigning beetle - Asbolus verrucosus.</title>
        <authorList>
            <person name="Rider S.D."/>
        </authorList>
    </citation>
    <scope>NUCLEOTIDE SEQUENCE [LARGE SCALE GENOMIC DNA]</scope>
    <source>
        <strain evidence="1">Butters</strain>
        <tissue evidence="1">Head and leg muscle</tissue>
    </source>
</reference>
<sequence>MATVSNENWLRLCPTSGRAKSRAQSGDFSEVFRNRIYVHYPTLPLVTARLGSFGSDTLWSLRNTDVRDERIYNLQSVCMFGK</sequence>
<evidence type="ECO:0000313" key="2">
    <source>
        <dbReference type="Proteomes" id="UP000292052"/>
    </source>
</evidence>
<evidence type="ECO:0000313" key="1">
    <source>
        <dbReference type="EMBL" id="RZC43018.1"/>
    </source>
</evidence>
<dbReference type="Proteomes" id="UP000292052">
    <property type="component" value="Unassembled WGS sequence"/>
</dbReference>
<comment type="caution">
    <text evidence="1">The sequence shown here is derived from an EMBL/GenBank/DDBJ whole genome shotgun (WGS) entry which is preliminary data.</text>
</comment>
<dbReference type="AlphaFoldDB" id="A0A482WEN5"/>
<dbReference type="EMBL" id="QDEB01002697">
    <property type="protein sequence ID" value="RZC43018.1"/>
    <property type="molecule type" value="Genomic_DNA"/>
</dbReference>
<keyword evidence="2" id="KW-1185">Reference proteome</keyword>